<dbReference type="InterPro" id="IPR036821">
    <property type="entry name" value="Peptide_deformylase_sf"/>
</dbReference>
<dbReference type="HAMAP" id="MF_00163">
    <property type="entry name" value="Pep_deformylase"/>
    <property type="match status" value="1"/>
</dbReference>
<feature type="binding site" evidence="2">
    <location>
        <position position="168"/>
    </location>
    <ligand>
        <name>Fe cation</name>
        <dbReference type="ChEBI" id="CHEBI:24875"/>
    </ligand>
</feature>
<evidence type="ECO:0000313" key="4">
    <source>
        <dbReference type="Proteomes" id="UP000034036"/>
    </source>
</evidence>
<name>A0A0G1BIW0_9BACT</name>
<dbReference type="SUPFAM" id="SSF56420">
    <property type="entry name" value="Peptide deformylase"/>
    <property type="match status" value="1"/>
</dbReference>
<dbReference type="GO" id="GO:0006412">
    <property type="term" value="P:translation"/>
    <property type="evidence" value="ECO:0007669"/>
    <property type="project" value="UniProtKB-UniRule"/>
</dbReference>
<dbReference type="PANTHER" id="PTHR10458">
    <property type="entry name" value="PEPTIDE DEFORMYLASE"/>
    <property type="match status" value="1"/>
</dbReference>
<protein>
    <recommendedName>
        <fullName evidence="2">Peptide deformylase</fullName>
        <shortName evidence="2">PDF</shortName>
        <ecNumber evidence="2">3.5.1.88</ecNumber>
    </recommendedName>
    <alternativeName>
        <fullName evidence="2">Polypeptide deformylase</fullName>
    </alternativeName>
</protein>
<dbReference type="NCBIfam" id="TIGR00079">
    <property type="entry name" value="pept_deformyl"/>
    <property type="match status" value="1"/>
</dbReference>
<comment type="function">
    <text evidence="2">Removes the formyl group from the N-terminal Met of newly synthesized proteins. Requires at least a dipeptide for an efficient rate of reaction. N-terminal L-methionine is a prerequisite for activity but the enzyme has broad specificity at other positions.</text>
</comment>
<keyword evidence="2" id="KW-0378">Hydrolase</keyword>
<dbReference type="PRINTS" id="PR01576">
    <property type="entry name" value="PDEFORMYLASE"/>
</dbReference>
<sequence>MSKLSIVAEPSPILRLISTEVPIQKIGSKKIQDLIRDMSETLRGIEVGIGLAAPQVGENLRIFLASEEALVINRDEKKVDVEKYKESKASRNWKHFVFINPKLLKKSKNKKRLVEGCLSVNDPSGEIIYGKVDRFEKISVEAYNEHGKKFKVGAKGLFAQVLQHEMDHLDGILFIDKAKEIRKIPREEVNL</sequence>
<evidence type="ECO:0000256" key="1">
    <source>
        <dbReference type="ARBA" id="ARBA00010759"/>
    </source>
</evidence>
<keyword evidence="2" id="KW-0648">Protein biosynthesis</keyword>
<dbReference type="CDD" id="cd00487">
    <property type="entry name" value="Pep_deformylase"/>
    <property type="match status" value="1"/>
</dbReference>
<comment type="catalytic activity">
    <reaction evidence="2">
        <text>N-terminal N-formyl-L-methionyl-[peptide] + H2O = N-terminal L-methionyl-[peptide] + formate</text>
        <dbReference type="Rhea" id="RHEA:24420"/>
        <dbReference type="Rhea" id="RHEA-COMP:10639"/>
        <dbReference type="Rhea" id="RHEA-COMP:10640"/>
        <dbReference type="ChEBI" id="CHEBI:15377"/>
        <dbReference type="ChEBI" id="CHEBI:15740"/>
        <dbReference type="ChEBI" id="CHEBI:49298"/>
        <dbReference type="ChEBI" id="CHEBI:64731"/>
        <dbReference type="EC" id="3.5.1.88"/>
    </reaction>
</comment>
<dbReference type="PATRIC" id="fig|1618659.3.peg.858"/>
<dbReference type="Pfam" id="PF01327">
    <property type="entry name" value="Pep_deformylase"/>
    <property type="match status" value="1"/>
</dbReference>
<accession>A0A0G1BIW0</accession>
<proteinExistence type="inferred from homology"/>
<feature type="active site" evidence="2">
    <location>
        <position position="165"/>
    </location>
</feature>
<evidence type="ECO:0000256" key="2">
    <source>
        <dbReference type="HAMAP-Rule" id="MF_00163"/>
    </source>
</evidence>
<keyword evidence="2" id="KW-0408">Iron</keyword>
<dbReference type="EMBL" id="LCDF01000032">
    <property type="protein sequence ID" value="KKS46216.1"/>
    <property type="molecule type" value="Genomic_DNA"/>
</dbReference>
<dbReference type="AlphaFoldDB" id="A0A0G1BIW0"/>
<keyword evidence="2" id="KW-0479">Metal-binding</keyword>
<evidence type="ECO:0000313" key="3">
    <source>
        <dbReference type="EMBL" id="KKS46216.1"/>
    </source>
</evidence>
<gene>
    <name evidence="2" type="primary">def</name>
    <name evidence="3" type="ORF">UV11_C0032G0004</name>
</gene>
<dbReference type="Gene3D" id="3.90.45.10">
    <property type="entry name" value="Peptide deformylase"/>
    <property type="match status" value="1"/>
</dbReference>
<dbReference type="GO" id="GO:0046872">
    <property type="term" value="F:metal ion binding"/>
    <property type="evidence" value="ECO:0007669"/>
    <property type="project" value="UniProtKB-KW"/>
</dbReference>
<feature type="binding site" evidence="2">
    <location>
        <position position="117"/>
    </location>
    <ligand>
        <name>Fe cation</name>
        <dbReference type="ChEBI" id="CHEBI:24875"/>
    </ligand>
</feature>
<comment type="similarity">
    <text evidence="1 2">Belongs to the polypeptide deformylase family.</text>
</comment>
<dbReference type="PANTHER" id="PTHR10458:SF22">
    <property type="entry name" value="PEPTIDE DEFORMYLASE"/>
    <property type="match status" value="1"/>
</dbReference>
<dbReference type="PIRSF" id="PIRSF004749">
    <property type="entry name" value="Pep_def"/>
    <property type="match status" value="1"/>
</dbReference>
<organism evidence="3 4">
    <name type="scientific">Candidatus Giovannonibacteria bacterium GW2011_GWF2_42_19</name>
    <dbReference type="NCBI Taxonomy" id="1618659"/>
    <lineage>
        <taxon>Bacteria</taxon>
        <taxon>Candidatus Giovannoniibacteriota</taxon>
    </lineage>
</organism>
<comment type="caution">
    <text evidence="3">The sequence shown here is derived from an EMBL/GenBank/DDBJ whole genome shotgun (WGS) entry which is preliminary data.</text>
</comment>
<dbReference type="GO" id="GO:0042586">
    <property type="term" value="F:peptide deformylase activity"/>
    <property type="evidence" value="ECO:0007669"/>
    <property type="project" value="UniProtKB-UniRule"/>
</dbReference>
<dbReference type="InterPro" id="IPR023635">
    <property type="entry name" value="Peptide_deformylase"/>
</dbReference>
<dbReference type="Proteomes" id="UP000034036">
    <property type="component" value="Unassembled WGS sequence"/>
</dbReference>
<comment type="cofactor">
    <cofactor evidence="2">
        <name>Fe(2+)</name>
        <dbReference type="ChEBI" id="CHEBI:29033"/>
    </cofactor>
    <text evidence="2">Binds 1 Fe(2+) ion.</text>
</comment>
<feature type="binding site" evidence="2">
    <location>
        <position position="164"/>
    </location>
    <ligand>
        <name>Fe cation</name>
        <dbReference type="ChEBI" id="CHEBI:24875"/>
    </ligand>
</feature>
<dbReference type="STRING" id="1618659.UV11_C0032G0004"/>
<reference evidence="3" key="1">
    <citation type="journal article" date="2015" name="Nature">
        <title>rRNA introns, odd ribosomes, and small enigmatic genomes across a large radiation of phyla.</title>
        <authorList>
            <person name="Brown C.T."/>
            <person name="Hug L.A."/>
            <person name="Thomas B.C."/>
            <person name="Sharon I."/>
            <person name="Castelle C.J."/>
            <person name="Singh A."/>
            <person name="Wilkins M.J."/>
            <person name="Williams K.H."/>
            <person name="Banfield J.F."/>
        </authorList>
    </citation>
    <scope>NUCLEOTIDE SEQUENCE [LARGE SCALE GENOMIC DNA]</scope>
</reference>
<dbReference type="EC" id="3.5.1.88" evidence="2"/>